<proteinExistence type="predicted"/>
<reference evidence="1 2" key="1">
    <citation type="submission" date="2019-08" db="EMBL/GenBank/DDBJ databases">
        <title>Pelomicrobium methylotrophicum gen. nov., sp. nov. a moderately thermophilic, facultatively anaerobic, lithoautotrophic and methylotrophic bacterium isolated from a terrestrial mud volcano.</title>
        <authorList>
            <person name="Slobodkina G.B."/>
            <person name="Merkel A.Y."/>
            <person name="Slobodkin A.I."/>
        </authorList>
    </citation>
    <scope>NUCLEOTIDE SEQUENCE [LARGE SCALE GENOMIC DNA]</scope>
    <source>
        <strain evidence="1 2">SM250</strain>
    </source>
</reference>
<dbReference type="InParanoid" id="A0A5C7EJW2"/>
<comment type="caution">
    <text evidence="1">The sequence shown here is derived from an EMBL/GenBank/DDBJ whole genome shotgun (WGS) entry which is preliminary data.</text>
</comment>
<dbReference type="Proteomes" id="UP000321201">
    <property type="component" value="Unassembled WGS sequence"/>
</dbReference>
<evidence type="ECO:0000313" key="2">
    <source>
        <dbReference type="Proteomes" id="UP000321201"/>
    </source>
</evidence>
<gene>
    <name evidence="1" type="ORF">FR698_11270</name>
</gene>
<dbReference type="OrthoDB" id="5295626at2"/>
<sequence>MKRLVKLVKLNHLPYNVNRDPQVYRRCAGEPFHIQALLDGTGQARCRLTDERGASIAEAEISLPGTFTHTLAYSEPGVHLVTLTCEGNGHSFRQDLRLDVLERAWVG</sequence>
<name>A0A5C7EJW2_9PROT</name>
<dbReference type="RefSeq" id="WP_147800303.1">
    <property type="nucleotide sequence ID" value="NZ_VPFL01000015.1"/>
</dbReference>
<dbReference type="EMBL" id="VPFL01000015">
    <property type="protein sequence ID" value="TXF11287.1"/>
    <property type="molecule type" value="Genomic_DNA"/>
</dbReference>
<protein>
    <submittedName>
        <fullName evidence="1">Uncharacterized protein</fullName>
    </submittedName>
</protein>
<organism evidence="1 2">
    <name type="scientific">Pelomicrobium methylotrophicum</name>
    <dbReference type="NCBI Taxonomy" id="2602750"/>
    <lineage>
        <taxon>Bacteria</taxon>
        <taxon>Pseudomonadati</taxon>
        <taxon>Pseudomonadota</taxon>
        <taxon>Hydrogenophilia</taxon>
        <taxon>Hydrogenophilia incertae sedis</taxon>
        <taxon>Pelomicrobium</taxon>
    </lineage>
</organism>
<evidence type="ECO:0000313" key="1">
    <source>
        <dbReference type="EMBL" id="TXF11287.1"/>
    </source>
</evidence>
<keyword evidence="2" id="KW-1185">Reference proteome</keyword>
<dbReference type="AlphaFoldDB" id="A0A5C7EJW2"/>
<accession>A0A5C7EJW2</accession>